<dbReference type="PANTHER" id="PTHR10890:SF3">
    <property type="entry name" value="CYSTEINE--TRNA LIGASE, CYTOPLASMIC"/>
    <property type="match status" value="1"/>
</dbReference>
<evidence type="ECO:0000256" key="2">
    <source>
        <dbReference type="ARBA" id="ARBA00022741"/>
    </source>
</evidence>
<keyword evidence="1" id="KW-0436">Ligase</keyword>
<dbReference type="Gene3D" id="3.40.50.620">
    <property type="entry name" value="HUPs"/>
    <property type="match status" value="1"/>
</dbReference>
<reference evidence="5" key="1">
    <citation type="journal article" date="2014" name="Front. Microbiol.">
        <title>High frequency of phylogenetically diverse reductive dehalogenase-homologous genes in deep subseafloor sedimentary metagenomes.</title>
        <authorList>
            <person name="Kawai M."/>
            <person name="Futagami T."/>
            <person name="Toyoda A."/>
            <person name="Takaki Y."/>
            <person name="Nishi S."/>
            <person name="Hori S."/>
            <person name="Arai W."/>
            <person name="Tsubouchi T."/>
            <person name="Morono Y."/>
            <person name="Uchiyama I."/>
            <person name="Ito T."/>
            <person name="Fujiyama A."/>
            <person name="Inagaki F."/>
            <person name="Takami H."/>
        </authorList>
    </citation>
    <scope>NUCLEOTIDE SEQUENCE</scope>
    <source>
        <strain evidence="5">Expedition CK06-06</strain>
    </source>
</reference>
<accession>X1BI18</accession>
<evidence type="ECO:0000256" key="3">
    <source>
        <dbReference type="ARBA" id="ARBA00022840"/>
    </source>
</evidence>
<dbReference type="PRINTS" id="PR00983">
    <property type="entry name" value="TRNASYNTHCYS"/>
</dbReference>
<dbReference type="SUPFAM" id="SSF52374">
    <property type="entry name" value="Nucleotidylyl transferase"/>
    <property type="match status" value="1"/>
</dbReference>
<evidence type="ECO:0000256" key="1">
    <source>
        <dbReference type="ARBA" id="ARBA00022598"/>
    </source>
</evidence>
<sequence>MTNLKIYNTLHKKKETFEPIKPGKVGIYVCGPTVYDASHIGHARCVVVFDVIVRYLRAIGYEVTYVRNFTDVDDKIINRAGELGISTRELPESECSWPSTQCASLADPFPRGCPT</sequence>
<dbReference type="InterPro" id="IPR014729">
    <property type="entry name" value="Rossmann-like_a/b/a_fold"/>
</dbReference>
<keyword evidence="2" id="KW-0547">Nucleotide-binding</keyword>
<dbReference type="GO" id="GO:0005524">
    <property type="term" value="F:ATP binding"/>
    <property type="evidence" value="ECO:0007669"/>
    <property type="project" value="UniProtKB-KW"/>
</dbReference>
<dbReference type="AlphaFoldDB" id="X1BI18"/>
<keyword evidence="3" id="KW-0067">ATP-binding</keyword>
<gene>
    <name evidence="5" type="ORF">S01H4_50954</name>
</gene>
<comment type="caution">
    <text evidence="5">The sequence shown here is derived from an EMBL/GenBank/DDBJ whole genome shotgun (WGS) entry which is preliminary data.</text>
</comment>
<dbReference type="GO" id="GO:0005829">
    <property type="term" value="C:cytosol"/>
    <property type="evidence" value="ECO:0007669"/>
    <property type="project" value="TreeGrafter"/>
</dbReference>
<proteinExistence type="predicted"/>
<dbReference type="Pfam" id="PF01406">
    <property type="entry name" value="tRNA-synt_1e"/>
    <property type="match status" value="1"/>
</dbReference>
<dbReference type="InterPro" id="IPR032678">
    <property type="entry name" value="tRNA-synt_1_cat_dom"/>
</dbReference>
<dbReference type="InterPro" id="IPR024909">
    <property type="entry name" value="Cys-tRNA/MSH_ligase"/>
</dbReference>
<dbReference type="GO" id="GO:0006423">
    <property type="term" value="P:cysteinyl-tRNA aminoacylation"/>
    <property type="evidence" value="ECO:0007669"/>
    <property type="project" value="TreeGrafter"/>
</dbReference>
<evidence type="ECO:0000313" key="5">
    <source>
        <dbReference type="EMBL" id="GAG95549.1"/>
    </source>
</evidence>
<dbReference type="EMBL" id="BART01028971">
    <property type="protein sequence ID" value="GAG95549.1"/>
    <property type="molecule type" value="Genomic_DNA"/>
</dbReference>
<name>X1BI18_9ZZZZ</name>
<organism evidence="5">
    <name type="scientific">marine sediment metagenome</name>
    <dbReference type="NCBI Taxonomy" id="412755"/>
    <lineage>
        <taxon>unclassified sequences</taxon>
        <taxon>metagenomes</taxon>
        <taxon>ecological metagenomes</taxon>
    </lineage>
</organism>
<protein>
    <recommendedName>
        <fullName evidence="4">tRNA synthetases class I catalytic domain-containing protein</fullName>
    </recommendedName>
</protein>
<evidence type="ECO:0000259" key="4">
    <source>
        <dbReference type="Pfam" id="PF01406"/>
    </source>
</evidence>
<dbReference type="GO" id="GO:0004817">
    <property type="term" value="F:cysteine-tRNA ligase activity"/>
    <property type="evidence" value="ECO:0007669"/>
    <property type="project" value="TreeGrafter"/>
</dbReference>
<feature type="domain" description="tRNA synthetases class I catalytic" evidence="4">
    <location>
        <begin position="17"/>
        <end position="93"/>
    </location>
</feature>
<dbReference type="PANTHER" id="PTHR10890">
    <property type="entry name" value="CYSTEINYL-TRNA SYNTHETASE"/>
    <property type="match status" value="1"/>
</dbReference>